<dbReference type="RefSeq" id="WP_380075746.1">
    <property type="nucleotide sequence ID" value="NZ_JBHRZF010000020.1"/>
</dbReference>
<dbReference type="Proteomes" id="UP001595748">
    <property type="component" value="Unassembled WGS sequence"/>
</dbReference>
<name>A0ABV8A1M0_9DEIO</name>
<dbReference type="EMBL" id="JBHRZF010000020">
    <property type="protein sequence ID" value="MFC3859584.1"/>
    <property type="molecule type" value="Genomic_DNA"/>
</dbReference>
<gene>
    <name evidence="2" type="ORF">ACFOPQ_02210</name>
</gene>
<evidence type="ECO:0000313" key="2">
    <source>
        <dbReference type="EMBL" id="MFC3859584.1"/>
    </source>
</evidence>
<protein>
    <recommendedName>
        <fullName evidence="1">HAMP domain-containing protein</fullName>
    </recommendedName>
</protein>
<evidence type="ECO:0000259" key="1">
    <source>
        <dbReference type="PROSITE" id="PS50885"/>
    </source>
</evidence>
<organism evidence="2 3">
    <name type="scientific">Deinococcus antarcticus</name>
    <dbReference type="NCBI Taxonomy" id="1298767"/>
    <lineage>
        <taxon>Bacteria</taxon>
        <taxon>Thermotogati</taxon>
        <taxon>Deinococcota</taxon>
        <taxon>Deinococci</taxon>
        <taxon>Deinococcales</taxon>
        <taxon>Deinococcaceae</taxon>
        <taxon>Deinococcus</taxon>
    </lineage>
</organism>
<accession>A0ABV8A1M0</accession>
<comment type="caution">
    <text evidence="2">The sequence shown here is derived from an EMBL/GenBank/DDBJ whole genome shotgun (WGS) entry which is preliminary data.</text>
</comment>
<dbReference type="Gene3D" id="1.20.120.1530">
    <property type="match status" value="1"/>
</dbReference>
<proteinExistence type="predicted"/>
<dbReference type="InterPro" id="IPR003660">
    <property type="entry name" value="HAMP_dom"/>
</dbReference>
<sequence>MEARTQPGPGAFDLSLLLQALQAYRRGDFSVRLPATWEGVAGRIAETFNETLEETDRITRDVTRVGHAVSREGNLRRNCSAG</sequence>
<keyword evidence="3" id="KW-1185">Reference proteome</keyword>
<feature type="domain" description="HAMP" evidence="1">
    <location>
        <begin position="14"/>
        <end position="60"/>
    </location>
</feature>
<evidence type="ECO:0000313" key="3">
    <source>
        <dbReference type="Proteomes" id="UP001595748"/>
    </source>
</evidence>
<reference evidence="3" key="1">
    <citation type="journal article" date="2019" name="Int. J. Syst. Evol. Microbiol.">
        <title>The Global Catalogue of Microorganisms (GCM) 10K type strain sequencing project: providing services to taxonomists for standard genome sequencing and annotation.</title>
        <authorList>
            <consortium name="The Broad Institute Genomics Platform"/>
            <consortium name="The Broad Institute Genome Sequencing Center for Infectious Disease"/>
            <person name="Wu L."/>
            <person name="Ma J."/>
        </authorList>
    </citation>
    <scope>NUCLEOTIDE SEQUENCE [LARGE SCALE GENOMIC DNA]</scope>
    <source>
        <strain evidence="3">CCTCC AB 2013263</strain>
    </source>
</reference>
<dbReference type="PROSITE" id="PS50885">
    <property type="entry name" value="HAMP"/>
    <property type="match status" value="1"/>
</dbReference>